<reference evidence="2" key="1">
    <citation type="journal article" date="2019" name="bioRxiv">
        <title>The Genome of the Zebra Mussel, Dreissena polymorpha: A Resource for Invasive Species Research.</title>
        <authorList>
            <person name="McCartney M.A."/>
            <person name="Auch B."/>
            <person name="Kono T."/>
            <person name="Mallez S."/>
            <person name="Zhang Y."/>
            <person name="Obille A."/>
            <person name="Becker A."/>
            <person name="Abrahante J.E."/>
            <person name="Garbe J."/>
            <person name="Badalamenti J.P."/>
            <person name="Herman A."/>
            <person name="Mangelson H."/>
            <person name="Liachko I."/>
            <person name="Sullivan S."/>
            <person name="Sone E.D."/>
            <person name="Koren S."/>
            <person name="Silverstein K.A.T."/>
            <person name="Beckman K.B."/>
            <person name="Gohl D.M."/>
        </authorList>
    </citation>
    <scope>NUCLEOTIDE SEQUENCE</scope>
    <source>
        <strain evidence="2">Duluth1</strain>
        <tissue evidence="2">Whole animal</tissue>
    </source>
</reference>
<dbReference type="EMBL" id="JAIWYP010000015">
    <property type="protein sequence ID" value="KAH3703461.1"/>
    <property type="molecule type" value="Genomic_DNA"/>
</dbReference>
<dbReference type="OrthoDB" id="6140847at2759"/>
<dbReference type="AlphaFoldDB" id="A0A9D3YNX8"/>
<comment type="caution">
    <text evidence="2">The sequence shown here is derived from an EMBL/GenBank/DDBJ whole genome shotgun (WGS) entry which is preliminary data.</text>
</comment>
<reference evidence="2" key="2">
    <citation type="submission" date="2020-11" db="EMBL/GenBank/DDBJ databases">
        <authorList>
            <person name="McCartney M.A."/>
            <person name="Auch B."/>
            <person name="Kono T."/>
            <person name="Mallez S."/>
            <person name="Becker A."/>
            <person name="Gohl D.M."/>
            <person name="Silverstein K.A.T."/>
            <person name="Koren S."/>
            <person name="Bechman K.B."/>
            <person name="Herman A."/>
            <person name="Abrahante J.E."/>
            <person name="Garbe J."/>
        </authorList>
    </citation>
    <scope>NUCLEOTIDE SEQUENCE</scope>
    <source>
        <strain evidence="2">Duluth1</strain>
        <tissue evidence="2">Whole animal</tissue>
    </source>
</reference>
<evidence type="ECO:0000313" key="3">
    <source>
        <dbReference type="Proteomes" id="UP000828390"/>
    </source>
</evidence>
<evidence type="ECO:0000256" key="1">
    <source>
        <dbReference type="SAM" id="MobiDB-lite"/>
    </source>
</evidence>
<keyword evidence="3" id="KW-1185">Reference proteome</keyword>
<name>A0A9D3YNX8_DREPO</name>
<proteinExistence type="predicted"/>
<gene>
    <name evidence="2" type="ORF">DPMN_078497</name>
</gene>
<accession>A0A9D3YNX8</accession>
<dbReference type="Proteomes" id="UP000828390">
    <property type="component" value="Unassembled WGS sequence"/>
</dbReference>
<organism evidence="2 3">
    <name type="scientific">Dreissena polymorpha</name>
    <name type="common">Zebra mussel</name>
    <name type="synonym">Mytilus polymorpha</name>
    <dbReference type="NCBI Taxonomy" id="45954"/>
    <lineage>
        <taxon>Eukaryota</taxon>
        <taxon>Metazoa</taxon>
        <taxon>Spiralia</taxon>
        <taxon>Lophotrochozoa</taxon>
        <taxon>Mollusca</taxon>
        <taxon>Bivalvia</taxon>
        <taxon>Autobranchia</taxon>
        <taxon>Heteroconchia</taxon>
        <taxon>Euheterodonta</taxon>
        <taxon>Imparidentia</taxon>
        <taxon>Neoheterodontei</taxon>
        <taxon>Myida</taxon>
        <taxon>Dreissenoidea</taxon>
        <taxon>Dreissenidae</taxon>
        <taxon>Dreissena</taxon>
    </lineage>
</organism>
<protein>
    <submittedName>
        <fullName evidence="2">Uncharacterized protein</fullName>
    </submittedName>
</protein>
<feature type="region of interest" description="Disordered" evidence="1">
    <location>
        <begin position="196"/>
        <end position="238"/>
    </location>
</feature>
<evidence type="ECO:0000313" key="2">
    <source>
        <dbReference type="EMBL" id="KAH3703461.1"/>
    </source>
</evidence>
<feature type="compositionally biased region" description="Basic and acidic residues" evidence="1">
    <location>
        <begin position="196"/>
        <end position="207"/>
    </location>
</feature>
<sequence length="333" mass="37709">MSRDDKGTNQQRKMEREMRLGMMTSRRAIMERERAMDAARNPGVSRFGDCLISVNSKGDTMLKSHLRKLNSEIRRMEIQLNSKMKHFVKTSAVLNHEPLILVERPASPEAVKRAAIMTLERDTHGYPSAGDDDKPSYMRQLRSKAKTPSTLTTIDAFIVKTRKKKNVWEDAADGKPQFQSTVRPYAKLTQREESDLQKGYELHKPKLEPSGFSDGEDAPSKRLPTPKKKVKRVSSDESDLSDFDEVATPFITQMAEVRHKKGGVRKAQTIAEISLAKTSPVARTLDPTADNTLNNEKNVRFKSPLLNSAPTSREKKTVKKSKTKETFFFVQQS</sequence>